<dbReference type="EMBL" id="PUEV01000049">
    <property type="protein sequence ID" value="PQM52351.1"/>
    <property type="molecule type" value="Genomic_DNA"/>
</dbReference>
<name>A0A9X7INN4_9MYCO</name>
<accession>A0A9X7INN4</accession>
<comment type="caution">
    <text evidence="1">The sequence shown here is derived from an EMBL/GenBank/DDBJ whole genome shotgun (WGS) entry which is preliminary data.</text>
</comment>
<dbReference type="InterPro" id="IPR038461">
    <property type="entry name" value="Schlafen_AlbA_2_dom_sf"/>
</dbReference>
<protein>
    <submittedName>
        <fullName evidence="1">Uncharacterized protein</fullName>
    </submittedName>
</protein>
<sequence length="255" mass="28095">MLYLDPDERIEIDENSDFYDDMPHFVNTCIESIDPDVPARRLIECGRAVHDYLAAIRSGEFGAKTIVELLRAGHVDLLVGQVESSFLEVKSMLYNLDVGPSKTAKDRHKIELAQDVARFANGETDAVLAIGYKEAKVGERTEISSVAPIKLARFNAAQYQAVLDERIVPPLVGLVVEQVEIGDGVGIAFIFVPRQPEEMQPYLVHGAIIGGGVEGKFFSIVQRRGEGSINITAAQIHTYITAGRAFLRQQQRGAE</sequence>
<evidence type="ECO:0000313" key="2">
    <source>
        <dbReference type="Proteomes" id="UP000237911"/>
    </source>
</evidence>
<dbReference type="AlphaFoldDB" id="A0A9X7INN4"/>
<dbReference type="Proteomes" id="UP000237911">
    <property type="component" value="Unassembled WGS sequence"/>
</dbReference>
<evidence type="ECO:0000313" key="1">
    <source>
        <dbReference type="EMBL" id="PQM52351.1"/>
    </source>
</evidence>
<proteinExistence type="predicted"/>
<organism evidence="1 2">
    <name type="scientific">Mycolicibacter virginiensis</name>
    <dbReference type="NCBI Taxonomy" id="1795032"/>
    <lineage>
        <taxon>Bacteria</taxon>
        <taxon>Bacillati</taxon>
        <taxon>Actinomycetota</taxon>
        <taxon>Actinomycetes</taxon>
        <taxon>Mycobacteriales</taxon>
        <taxon>Mycobacteriaceae</taxon>
        <taxon>Mycolicibacter</taxon>
    </lineage>
</organism>
<keyword evidence="2" id="KW-1185">Reference proteome</keyword>
<gene>
    <name evidence="1" type="ORF">C5U48_10095</name>
</gene>
<reference evidence="1 2" key="1">
    <citation type="submission" date="2018-02" db="EMBL/GenBank/DDBJ databases">
        <title>Draft genome sequence of Mycobacterium virginiense isolated from mud of a swine farm in Japan.</title>
        <authorList>
            <person name="Ohya K."/>
        </authorList>
    </citation>
    <scope>NUCLEOTIDE SEQUENCE [LARGE SCALE GENOMIC DNA]</scope>
    <source>
        <strain evidence="1 2">GF75</strain>
    </source>
</reference>
<dbReference type="Gene3D" id="3.30.950.30">
    <property type="entry name" value="Schlafen, AAA domain"/>
    <property type="match status" value="1"/>
</dbReference>